<dbReference type="EMBL" id="CP036343">
    <property type="protein sequence ID" value="QDT90313.1"/>
    <property type="molecule type" value="Genomic_DNA"/>
</dbReference>
<dbReference type="KEGG" id="gax:Pan161_19630"/>
<evidence type="ECO:0000313" key="1">
    <source>
        <dbReference type="EMBL" id="QDT90313.1"/>
    </source>
</evidence>
<organism evidence="1 2">
    <name type="scientific">Gimesia algae</name>
    <dbReference type="NCBI Taxonomy" id="2527971"/>
    <lineage>
        <taxon>Bacteria</taxon>
        <taxon>Pseudomonadati</taxon>
        <taxon>Planctomycetota</taxon>
        <taxon>Planctomycetia</taxon>
        <taxon>Planctomycetales</taxon>
        <taxon>Planctomycetaceae</taxon>
        <taxon>Gimesia</taxon>
    </lineage>
</organism>
<dbReference type="AlphaFoldDB" id="A0A517VBC5"/>
<protein>
    <submittedName>
        <fullName evidence="1">Uncharacterized protein</fullName>
    </submittedName>
</protein>
<gene>
    <name evidence="1" type="ORF">Pan161_19630</name>
</gene>
<accession>A0A517VBC5</accession>
<dbReference type="Proteomes" id="UP000316855">
    <property type="component" value="Chromosome"/>
</dbReference>
<evidence type="ECO:0000313" key="2">
    <source>
        <dbReference type="Proteomes" id="UP000316855"/>
    </source>
</evidence>
<reference evidence="1 2" key="1">
    <citation type="submission" date="2019-02" db="EMBL/GenBank/DDBJ databases">
        <title>Deep-cultivation of Planctomycetes and their phenomic and genomic characterization uncovers novel biology.</title>
        <authorList>
            <person name="Wiegand S."/>
            <person name="Jogler M."/>
            <person name="Boedeker C."/>
            <person name="Pinto D."/>
            <person name="Vollmers J."/>
            <person name="Rivas-Marin E."/>
            <person name="Kohn T."/>
            <person name="Peeters S.H."/>
            <person name="Heuer A."/>
            <person name="Rast P."/>
            <person name="Oberbeckmann S."/>
            <person name="Bunk B."/>
            <person name="Jeske O."/>
            <person name="Meyerdierks A."/>
            <person name="Storesund J.E."/>
            <person name="Kallscheuer N."/>
            <person name="Luecker S."/>
            <person name="Lage O.M."/>
            <person name="Pohl T."/>
            <person name="Merkel B.J."/>
            <person name="Hornburger P."/>
            <person name="Mueller R.-W."/>
            <person name="Bruemmer F."/>
            <person name="Labrenz M."/>
            <person name="Spormann A.M."/>
            <person name="Op den Camp H."/>
            <person name="Overmann J."/>
            <person name="Amann R."/>
            <person name="Jetten M.S.M."/>
            <person name="Mascher T."/>
            <person name="Medema M.H."/>
            <person name="Devos D.P."/>
            <person name="Kaster A.-K."/>
            <person name="Ovreas L."/>
            <person name="Rohde M."/>
            <person name="Galperin M.Y."/>
            <person name="Jogler C."/>
        </authorList>
    </citation>
    <scope>NUCLEOTIDE SEQUENCE [LARGE SCALE GENOMIC DNA]</scope>
    <source>
        <strain evidence="1 2">Pan161</strain>
    </source>
</reference>
<sequence length="39" mass="4414">MQSGIAAGNRKLSEKRCDLVFLFTNLSKVNLRADELFLD</sequence>
<name>A0A517VBC5_9PLAN</name>
<keyword evidence="2" id="KW-1185">Reference proteome</keyword>
<proteinExistence type="predicted"/>